<dbReference type="OrthoDB" id="639767at2759"/>
<dbReference type="SUPFAM" id="SSF53383">
    <property type="entry name" value="PLP-dependent transferases"/>
    <property type="match status" value="1"/>
</dbReference>
<evidence type="ECO:0008006" key="10">
    <source>
        <dbReference type="Google" id="ProtNLM"/>
    </source>
</evidence>
<evidence type="ECO:0000256" key="5">
    <source>
        <dbReference type="ARBA" id="ARBA00023239"/>
    </source>
</evidence>
<dbReference type="GO" id="GO:0016831">
    <property type="term" value="F:carboxy-lyase activity"/>
    <property type="evidence" value="ECO:0000318"/>
    <property type="project" value="GO_Central"/>
</dbReference>
<dbReference type="GO" id="GO:0006520">
    <property type="term" value="P:amino acid metabolic process"/>
    <property type="evidence" value="ECO:0007669"/>
    <property type="project" value="InterPro"/>
</dbReference>
<dbReference type="GO" id="GO:0005737">
    <property type="term" value="C:cytoplasm"/>
    <property type="evidence" value="ECO:0000318"/>
    <property type="project" value="GO_Central"/>
</dbReference>
<protein>
    <recommendedName>
        <fullName evidence="10">Aromatic-L-amino-acid decarboxylase</fullName>
    </recommendedName>
</protein>
<evidence type="ECO:0000313" key="9">
    <source>
        <dbReference type="Proteomes" id="UP000007110"/>
    </source>
</evidence>
<dbReference type="PROSITE" id="PS00392">
    <property type="entry name" value="DDC_GAD_HDC_YDC"/>
    <property type="match status" value="1"/>
</dbReference>
<feature type="region of interest" description="Disordered" evidence="7">
    <location>
        <begin position="564"/>
        <end position="598"/>
    </location>
</feature>
<keyword evidence="4 6" id="KW-0663">Pyridoxal phosphate</keyword>
<dbReference type="InParanoid" id="A0A7M7NWN5"/>
<dbReference type="FunFam" id="1.20.1340.10:FF:000001">
    <property type="entry name" value="Histidine decarboxylase"/>
    <property type="match status" value="1"/>
</dbReference>
<dbReference type="KEGG" id="spu:594040"/>
<dbReference type="InterPro" id="IPR015422">
    <property type="entry name" value="PyrdxlP-dep_Trfase_small"/>
</dbReference>
<keyword evidence="3" id="KW-0210">Decarboxylase</keyword>
<dbReference type="Gene3D" id="1.20.1340.10">
    <property type="entry name" value="dopa decarboxylase, N-terminal domain"/>
    <property type="match status" value="1"/>
</dbReference>
<evidence type="ECO:0000256" key="1">
    <source>
        <dbReference type="ARBA" id="ARBA00001933"/>
    </source>
</evidence>
<organism evidence="8 9">
    <name type="scientific">Strongylocentrotus purpuratus</name>
    <name type="common">Purple sea urchin</name>
    <dbReference type="NCBI Taxonomy" id="7668"/>
    <lineage>
        <taxon>Eukaryota</taxon>
        <taxon>Metazoa</taxon>
        <taxon>Echinodermata</taxon>
        <taxon>Eleutherozoa</taxon>
        <taxon>Echinozoa</taxon>
        <taxon>Echinoidea</taxon>
        <taxon>Euechinoidea</taxon>
        <taxon>Echinacea</taxon>
        <taxon>Camarodonta</taxon>
        <taxon>Echinidea</taxon>
        <taxon>Strongylocentrotidae</taxon>
        <taxon>Strongylocentrotus</taxon>
    </lineage>
</organism>
<evidence type="ECO:0000256" key="4">
    <source>
        <dbReference type="ARBA" id="ARBA00022898"/>
    </source>
</evidence>
<dbReference type="AlphaFoldDB" id="A0A7M7NWN5"/>
<sequence length="644" mass="73222">MDGEQFKQNSEEMSSYIVKYLDNISDYRVFPDVAPGYLRKMLPEEAPVKGEEWQDIMSDVNTKIMPGVTHWQHPRFHAYFPAGNSYPSILADMLSDAIGCIGFSWAASPVCTELETIMIDWLGRMLNLPKHLLPFTDNCRGGGVIQGSASECTLVTMLAARTTALRRYKEKYPDIEDGVLLTKLVAYCSNLAHSSVEKAGIISFVKTHQLPTDDQYSLRGTTLLEAIQLDEERGLIPFYVCGTLGTTGCCASDAIDELGEICQERGLWFHVDGAYGGNALICPEFSYLLTGFEYVDSFNFNPNKWMLVNFDCSVMWIRDKTALTSTFNVNPLYLQHENDDAAIDYRHWTIPLSRRFRALKLWFVIRTYGVEGLQKYIRNHVKQAKAFEELVWNDNRFEVLGEVTMGLVCFRLKGENSLTERLLKNINDSGKLHMIPSSLNGKYVIRFAICHQYASEDDVSYAWDVVKMMADEVCRPPSRLLRQRRPSVLDNRITAFMHTTSSQYAEMLRETPESPSTSETSSTSEDDIEVKGEQEDEKSLKASIAILESRFSDAINIPNVRGTRDEINNARSPRGAGSHRGVRTVSDSTPHSRRRKQSVFQRPVAYEIDAFGKLKESFRVQRLSFDNGEQKNNSRLNNRRMTIF</sequence>
<dbReference type="FunFam" id="3.90.1150.10:FF:000018">
    <property type="entry name" value="Histidine decarboxylase"/>
    <property type="match status" value="1"/>
</dbReference>
<dbReference type="Gene3D" id="3.40.640.10">
    <property type="entry name" value="Type I PLP-dependent aspartate aminotransferase-like (Major domain)"/>
    <property type="match status" value="1"/>
</dbReference>
<dbReference type="PRINTS" id="PR00800">
    <property type="entry name" value="YHDCRBOXLASE"/>
</dbReference>
<evidence type="ECO:0000313" key="8">
    <source>
        <dbReference type="EnsemblMetazoa" id="XP_030842784"/>
    </source>
</evidence>
<dbReference type="OMA" id="ETIVCDW"/>
<dbReference type="CDD" id="cd06450">
    <property type="entry name" value="DOPA_deC_like"/>
    <property type="match status" value="1"/>
</dbReference>
<dbReference type="EnsemblMetazoa" id="XM_030986924">
    <property type="protein sequence ID" value="XP_030842784"/>
    <property type="gene ID" value="LOC594040"/>
</dbReference>
<dbReference type="InterPro" id="IPR010977">
    <property type="entry name" value="Aromatic_deC"/>
</dbReference>
<reference evidence="9" key="1">
    <citation type="submission" date="2015-02" db="EMBL/GenBank/DDBJ databases">
        <title>Genome sequencing for Strongylocentrotus purpuratus.</title>
        <authorList>
            <person name="Murali S."/>
            <person name="Liu Y."/>
            <person name="Vee V."/>
            <person name="English A."/>
            <person name="Wang M."/>
            <person name="Skinner E."/>
            <person name="Han Y."/>
            <person name="Muzny D.M."/>
            <person name="Worley K.C."/>
            <person name="Gibbs R.A."/>
        </authorList>
    </citation>
    <scope>NUCLEOTIDE SEQUENCE</scope>
</reference>
<dbReference type="PANTHER" id="PTHR11999">
    <property type="entry name" value="GROUP II PYRIDOXAL-5-PHOSPHATE DECARBOXYLASE"/>
    <property type="match status" value="1"/>
</dbReference>
<proteinExistence type="inferred from homology"/>
<dbReference type="Pfam" id="PF00282">
    <property type="entry name" value="Pyridoxal_deC"/>
    <property type="match status" value="1"/>
</dbReference>
<dbReference type="Gene3D" id="3.90.1150.10">
    <property type="entry name" value="Aspartate Aminotransferase, domain 1"/>
    <property type="match status" value="1"/>
</dbReference>
<dbReference type="Proteomes" id="UP000007110">
    <property type="component" value="Unassembled WGS sequence"/>
</dbReference>
<dbReference type="PANTHER" id="PTHR11999:SF70">
    <property type="entry name" value="MIP05841P"/>
    <property type="match status" value="1"/>
</dbReference>
<reference evidence="8" key="2">
    <citation type="submission" date="2021-01" db="UniProtKB">
        <authorList>
            <consortium name="EnsemblMetazoa"/>
        </authorList>
    </citation>
    <scope>IDENTIFICATION</scope>
</reference>
<dbReference type="GeneID" id="594040"/>
<evidence type="ECO:0000256" key="7">
    <source>
        <dbReference type="SAM" id="MobiDB-lite"/>
    </source>
</evidence>
<feature type="compositionally biased region" description="Low complexity" evidence="7">
    <location>
        <begin position="513"/>
        <end position="523"/>
    </location>
</feature>
<dbReference type="FunFam" id="3.40.640.10:FF:000025">
    <property type="entry name" value="Histidine decarboxylase"/>
    <property type="match status" value="1"/>
</dbReference>
<accession>A0A7M7NWN5</accession>
<dbReference type="GO" id="GO:0019752">
    <property type="term" value="P:carboxylic acid metabolic process"/>
    <property type="evidence" value="ECO:0007669"/>
    <property type="project" value="InterPro"/>
</dbReference>
<evidence type="ECO:0000256" key="6">
    <source>
        <dbReference type="PIRSR" id="PIRSR602129-50"/>
    </source>
</evidence>
<keyword evidence="5" id="KW-0456">Lyase</keyword>
<evidence type="ECO:0000256" key="3">
    <source>
        <dbReference type="ARBA" id="ARBA00022793"/>
    </source>
</evidence>
<evidence type="ECO:0000256" key="2">
    <source>
        <dbReference type="ARBA" id="ARBA00009533"/>
    </source>
</evidence>
<dbReference type="InterPro" id="IPR002129">
    <property type="entry name" value="PyrdxlP-dep_de-COase"/>
</dbReference>
<dbReference type="GO" id="GO:0030170">
    <property type="term" value="F:pyridoxal phosphate binding"/>
    <property type="evidence" value="ECO:0007669"/>
    <property type="project" value="InterPro"/>
</dbReference>
<dbReference type="RefSeq" id="XP_030842784.1">
    <property type="nucleotide sequence ID" value="XM_030986924.1"/>
</dbReference>
<feature type="modified residue" description="N6-(pyridoxal phosphate)lysine" evidence="6">
    <location>
        <position position="304"/>
    </location>
</feature>
<dbReference type="InterPro" id="IPR015424">
    <property type="entry name" value="PyrdxlP-dep_Trfase"/>
</dbReference>
<comment type="cofactor">
    <cofactor evidence="1 6">
        <name>pyridoxal 5'-phosphate</name>
        <dbReference type="ChEBI" id="CHEBI:597326"/>
    </cofactor>
</comment>
<comment type="similarity">
    <text evidence="2">Belongs to the group II decarboxylase family.</text>
</comment>
<keyword evidence="9" id="KW-1185">Reference proteome</keyword>
<dbReference type="InterPro" id="IPR015421">
    <property type="entry name" value="PyrdxlP-dep_Trfase_major"/>
</dbReference>
<feature type="region of interest" description="Disordered" evidence="7">
    <location>
        <begin position="507"/>
        <end position="536"/>
    </location>
</feature>
<dbReference type="InterPro" id="IPR021115">
    <property type="entry name" value="Pyridoxal-P_BS"/>
</dbReference>
<name>A0A7M7NWN5_STRPU</name>